<feature type="domain" description="Immunity MXAN-0049 protein" evidence="2">
    <location>
        <begin position="58"/>
        <end position="188"/>
    </location>
</feature>
<accession>A0A250II22</accession>
<sequence>MPTRYFKLSEDVYIPGRWELGTPCDSRERKFGSRVFMRAAPALVEGRLRVPVDQPGEPLDFSLADMGAVPVVSEKVATLLVQMAPNDVQLFPVDVDTPGPYFVVNVIRLVKCIDDQASEEVRYWMPEHGRPDRVGTYSSVSGMRIDPKTVGDAKVFRTWGWHIALIIAEDIKDALERAGITGARFTEVTGPSPISPKERERNRRLIELRKQTDAARGPFWRTLGRLDEEAIIPIVVGGAWPARRQVWRIIHRAEGRTLLVTDGLSDFFVDRVEPSVGFGLELALETDEPLKDVEKSWPLLLLERVADEVAEHERVRERLRTGFLSMEVSGKDMPEPLVTREGRVGVLLGMESSELPRGFAMPAGEVRLVTVKVLLPTELAYLLAHGRTGRDELLRRFDQEGQGHLSRIWRSPVA</sequence>
<protein>
    <submittedName>
        <fullName evidence="3">Uncharacterized protein</fullName>
    </submittedName>
</protein>
<feature type="domain" description="Suppressor of fused-like" evidence="1">
    <location>
        <begin position="254"/>
        <end position="410"/>
    </location>
</feature>
<dbReference type="InterPro" id="IPR020941">
    <property type="entry name" value="SUFU-like_domain"/>
</dbReference>
<keyword evidence="4" id="KW-1185">Reference proteome</keyword>
<dbReference type="Pfam" id="PF07791">
    <property type="entry name" value="Imm11"/>
    <property type="match status" value="1"/>
</dbReference>
<evidence type="ECO:0000259" key="1">
    <source>
        <dbReference type="Pfam" id="PF05076"/>
    </source>
</evidence>
<evidence type="ECO:0000313" key="3">
    <source>
        <dbReference type="EMBL" id="ATB31469.1"/>
    </source>
</evidence>
<dbReference type="InterPro" id="IPR012433">
    <property type="entry name" value="Imm11"/>
</dbReference>
<dbReference type="AlphaFoldDB" id="A0A250II22"/>
<dbReference type="Pfam" id="PF05076">
    <property type="entry name" value="SUFU"/>
    <property type="match status" value="1"/>
</dbReference>
<dbReference type="KEGG" id="mbd:MEBOL_004932"/>
<evidence type="ECO:0000313" key="4">
    <source>
        <dbReference type="Proteomes" id="UP000217289"/>
    </source>
</evidence>
<reference evidence="3 4" key="1">
    <citation type="submission" date="2017-06" db="EMBL/GenBank/DDBJ databases">
        <authorList>
            <person name="Kim H.J."/>
            <person name="Triplett B.A."/>
        </authorList>
    </citation>
    <scope>NUCLEOTIDE SEQUENCE [LARGE SCALE GENOMIC DNA]</scope>
    <source>
        <strain evidence="3 4">DSM 14713</strain>
    </source>
</reference>
<gene>
    <name evidence="3" type="ORF">MEBOL_004932</name>
</gene>
<organism evidence="3 4">
    <name type="scientific">Melittangium boletus DSM 14713</name>
    <dbReference type="NCBI Taxonomy" id="1294270"/>
    <lineage>
        <taxon>Bacteria</taxon>
        <taxon>Pseudomonadati</taxon>
        <taxon>Myxococcota</taxon>
        <taxon>Myxococcia</taxon>
        <taxon>Myxococcales</taxon>
        <taxon>Cystobacterineae</taxon>
        <taxon>Archangiaceae</taxon>
        <taxon>Melittangium</taxon>
    </lineage>
</organism>
<dbReference type="Proteomes" id="UP000217289">
    <property type="component" value="Chromosome"/>
</dbReference>
<proteinExistence type="predicted"/>
<dbReference type="InterPro" id="IPR037181">
    <property type="entry name" value="SUFU_N"/>
</dbReference>
<name>A0A250II22_9BACT</name>
<evidence type="ECO:0000259" key="2">
    <source>
        <dbReference type="Pfam" id="PF07791"/>
    </source>
</evidence>
<dbReference type="EMBL" id="CP022163">
    <property type="protein sequence ID" value="ATB31469.1"/>
    <property type="molecule type" value="Genomic_DNA"/>
</dbReference>
<dbReference type="SUPFAM" id="SSF103359">
    <property type="entry name" value="Suppressor of Fused, N-terminal domain"/>
    <property type="match status" value="1"/>
</dbReference>